<reference evidence="2 3" key="1">
    <citation type="submission" date="2018-07" db="EMBL/GenBank/DDBJ databases">
        <title>Genomic Encyclopedia of Type Strains, Phase IV (KMG-IV): sequencing the most valuable type-strain genomes for metagenomic binning, comparative biology and taxonomic classification.</title>
        <authorList>
            <person name="Goeker M."/>
        </authorList>
    </citation>
    <scope>NUCLEOTIDE SEQUENCE [LARGE SCALE GENOMIC DNA]</scope>
    <source>
        <strain evidence="2 3">DSM 4134</strain>
    </source>
</reference>
<name>A0A3D9KYH2_MARFU</name>
<accession>A0A3D9KYH2</accession>
<dbReference type="RefSeq" id="WP_115869948.1">
    <property type="nucleotide sequence ID" value="NZ_QREG01000025.1"/>
</dbReference>
<proteinExistence type="predicted"/>
<dbReference type="EMBL" id="QREG01000025">
    <property type="protein sequence ID" value="RED93414.1"/>
    <property type="molecule type" value="Genomic_DNA"/>
</dbReference>
<evidence type="ECO:0000259" key="1">
    <source>
        <dbReference type="Pfam" id="PF14238"/>
    </source>
</evidence>
<evidence type="ECO:0000313" key="3">
    <source>
        <dbReference type="Proteomes" id="UP000256779"/>
    </source>
</evidence>
<gene>
    <name evidence="2" type="ORF">C7460_12559</name>
</gene>
<dbReference type="AlphaFoldDB" id="A0A3D9KYH2"/>
<evidence type="ECO:0000313" key="2">
    <source>
        <dbReference type="EMBL" id="RED93414.1"/>
    </source>
</evidence>
<dbReference type="Pfam" id="PF14238">
    <property type="entry name" value="DUF4340"/>
    <property type="match status" value="1"/>
</dbReference>
<comment type="caution">
    <text evidence="2">The sequence shown here is derived from an EMBL/GenBank/DDBJ whole genome shotgun (WGS) entry which is preliminary data.</text>
</comment>
<dbReference type="Proteomes" id="UP000256779">
    <property type="component" value="Unassembled WGS sequence"/>
</dbReference>
<keyword evidence="3" id="KW-1185">Reference proteome</keyword>
<protein>
    <submittedName>
        <fullName evidence="2">Uncharacterized protein DUF4340</fullName>
    </submittedName>
</protein>
<dbReference type="InterPro" id="IPR025641">
    <property type="entry name" value="DUF4340"/>
</dbReference>
<organism evidence="2 3">
    <name type="scientific">Marinoscillum furvescens DSM 4134</name>
    <dbReference type="NCBI Taxonomy" id="1122208"/>
    <lineage>
        <taxon>Bacteria</taxon>
        <taxon>Pseudomonadati</taxon>
        <taxon>Bacteroidota</taxon>
        <taxon>Cytophagia</taxon>
        <taxon>Cytophagales</taxon>
        <taxon>Reichenbachiellaceae</taxon>
        <taxon>Marinoscillum</taxon>
    </lineage>
</organism>
<dbReference type="OrthoDB" id="1414324at2"/>
<feature type="domain" description="DUF4340" evidence="1">
    <location>
        <begin position="74"/>
        <end position="239"/>
    </location>
</feature>
<sequence>MMKGNKITLLLAVLAVLIGVFFVLKFTGGNERSKSFRETLVELDTAKVTKIEIQSPEDTTVLERKNGQWTVNGEKPGDDATVHGLLNNLGQIEPSRLASRSEEAWKDFQVDEESGTRVVVYESGDKALDIILGRFGVEGQRSFYSYVRLTEESDVYVANNFMKMSIGTGGEDYRNDDVLKIKRDSVKSVAFNYTDSAFTLTKQTEGWMIDGQEEADSTAVAKYLNGLQFLTSRKFGENENAVELYDVAISTGEATHVLKGYSNSGVSSSYNREEYWKDESLADKIFKGKSEFVKAD</sequence>